<dbReference type="EMBL" id="JAPEVA010000012">
    <property type="protein sequence ID" value="KAJ4409385.1"/>
    <property type="molecule type" value="Genomic_DNA"/>
</dbReference>
<dbReference type="Pfam" id="PF09341">
    <property type="entry name" value="Pcc1"/>
    <property type="match status" value="1"/>
</dbReference>
<proteinExistence type="inferred from homology"/>
<protein>
    <recommendedName>
        <fullName evidence="4">Pcc1-domain-containing protein</fullName>
    </recommendedName>
</protein>
<organism evidence="2 3">
    <name type="scientific">Didymella pomorum</name>
    <dbReference type="NCBI Taxonomy" id="749634"/>
    <lineage>
        <taxon>Eukaryota</taxon>
        <taxon>Fungi</taxon>
        <taxon>Dikarya</taxon>
        <taxon>Ascomycota</taxon>
        <taxon>Pezizomycotina</taxon>
        <taxon>Dothideomycetes</taxon>
        <taxon>Pleosporomycetidae</taxon>
        <taxon>Pleosporales</taxon>
        <taxon>Pleosporineae</taxon>
        <taxon>Didymellaceae</taxon>
        <taxon>Didymella</taxon>
    </lineage>
</organism>
<dbReference type="Gene3D" id="3.30.310.50">
    <property type="entry name" value="Alpha-D-phosphohexomutase, C-terminal domain"/>
    <property type="match status" value="1"/>
</dbReference>
<gene>
    <name evidence="2" type="ORF">N0V91_002742</name>
</gene>
<dbReference type="PANTHER" id="PTHR31283">
    <property type="entry name" value="EKC/KEOPS COMPLEX SUBUNIT PCC1 FAMILY MEMBER"/>
    <property type="match status" value="1"/>
</dbReference>
<name>A0A9W8ZK55_9PLEO</name>
<dbReference type="FunFam" id="3.30.310.50:FF:000011">
    <property type="entry name" value="Transcription factor Pcc1"/>
    <property type="match status" value="1"/>
</dbReference>
<sequence length="126" mass="13634">MANTQTWKAEDFPCTLQLNIPFPSSHYASTALRALAVDAELSPLVRRSFSLAGDQREPEKESNVLVVNYAATTNRMLRVAVNGFFESAGVVIGVMKDLDVDVIREPVQESLEGVQGLVVAGVEGRG</sequence>
<evidence type="ECO:0000256" key="1">
    <source>
        <dbReference type="ARBA" id="ARBA00007073"/>
    </source>
</evidence>
<evidence type="ECO:0000313" key="3">
    <source>
        <dbReference type="Proteomes" id="UP001140510"/>
    </source>
</evidence>
<dbReference type="InterPro" id="IPR015419">
    <property type="entry name" value="CTAG/Pcc1"/>
</dbReference>
<dbReference type="AlphaFoldDB" id="A0A9W8ZK55"/>
<evidence type="ECO:0008006" key="4">
    <source>
        <dbReference type="Google" id="ProtNLM"/>
    </source>
</evidence>
<dbReference type="Proteomes" id="UP001140510">
    <property type="component" value="Unassembled WGS sequence"/>
</dbReference>
<reference evidence="2" key="1">
    <citation type="submission" date="2022-10" db="EMBL/GenBank/DDBJ databases">
        <title>Tapping the CABI collections for fungal endophytes: first genome assemblies for Collariella, Neodidymelliopsis, Ascochyta clinopodiicola, Didymella pomorum, Didymosphaeria variabile, Neocosmospora piperis and Neocucurbitaria cava.</title>
        <authorList>
            <person name="Hill R."/>
        </authorList>
    </citation>
    <scope>NUCLEOTIDE SEQUENCE</scope>
    <source>
        <strain evidence="2">IMI 355091</strain>
    </source>
</reference>
<accession>A0A9W8ZK55</accession>
<dbReference type="GO" id="GO:0070525">
    <property type="term" value="P:tRNA threonylcarbamoyladenosine metabolic process"/>
    <property type="evidence" value="ECO:0007669"/>
    <property type="project" value="TreeGrafter"/>
</dbReference>
<dbReference type="OrthoDB" id="10025739at2759"/>
<dbReference type="GO" id="GO:0000408">
    <property type="term" value="C:EKC/KEOPS complex"/>
    <property type="evidence" value="ECO:0007669"/>
    <property type="project" value="TreeGrafter"/>
</dbReference>
<evidence type="ECO:0000313" key="2">
    <source>
        <dbReference type="EMBL" id="KAJ4409385.1"/>
    </source>
</evidence>
<comment type="similarity">
    <text evidence="1">Belongs to the CTAG/PCC1 family.</text>
</comment>
<comment type="caution">
    <text evidence="2">The sequence shown here is derived from an EMBL/GenBank/DDBJ whole genome shotgun (WGS) entry which is preliminary data.</text>
</comment>
<keyword evidence="3" id="KW-1185">Reference proteome</keyword>
<dbReference type="PANTHER" id="PTHR31283:SF5">
    <property type="entry name" value="EKC_KEOPS COMPLEX SUBUNIT LAGE3"/>
    <property type="match status" value="1"/>
</dbReference>